<dbReference type="InterPro" id="IPR013320">
    <property type="entry name" value="ConA-like_dom_sf"/>
</dbReference>
<organism evidence="2">
    <name type="scientific">Magallana gigas</name>
    <name type="common">Pacific oyster</name>
    <name type="synonym">Crassostrea gigas</name>
    <dbReference type="NCBI Taxonomy" id="29159"/>
    <lineage>
        <taxon>Eukaryota</taxon>
        <taxon>Metazoa</taxon>
        <taxon>Spiralia</taxon>
        <taxon>Lophotrochozoa</taxon>
        <taxon>Mollusca</taxon>
        <taxon>Bivalvia</taxon>
        <taxon>Autobranchia</taxon>
        <taxon>Pteriomorphia</taxon>
        <taxon>Ostreida</taxon>
        <taxon>Ostreoidea</taxon>
        <taxon>Ostreidae</taxon>
        <taxon>Magallana</taxon>
    </lineage>
</organism>
<dbReference type="SUPFAM" id="SSF49899">
    <property type="entry name" value="Concanavalin A-like lectins/glucanases"/>
    <property type="match status" value="1"/>
</dbReference>
<evidence type="ECO:0000313" key="2">
    <source>
        <dbReference type="EMBL" id="EKC26237.1"/>
    </source>
</evidence>
<sequence>MSVPIGDHFTKVTDGNYHVVRVTRDGAAATLQVDSNDVIRKDPTSLVFNGKRVIDLACVQDPFIVKEGNVLLCPTTTRYDR</sequence>
<protein>
    <recommendedName>
        <fullName evidence="1">Laminin G domain-containing protein</fullName>
    </recommendedName>
</protein>
<dbReference type="Pfam" id="PF02210">
    <property type="entry name" value="Laminin_G_2"/>
    <property type="match status" value="1"/>
</dbReference>
<dbReference type="HOGENOM" id="CLU_2576150_0_0_1"/>
<evidence type="ECO:0000259" key="1">
    <source>
        <dbReference type="Pfam" id="PF02210"/>
    </source>
</evidence>
<proteinExistence type="predicted"/>
<feature type="domain" description="Laminin G" evidence="1">
    <location>
        <begin position="10"/>
        <end position="45"/>
    </location>
</feature>
<dbReference type="Gene3D" id="2.60.120.200">
    <property type="match status" value="1"/>
</dbReference>
<gene>
    <name evidence="2" type="ORF">CGI_10006593</name>
</gene>
<dbReference type="InParanoid" id="K1PPU3"/>
<name>K1PPU3_MAGGI</name>
<dbReference type="EMBL" id="JH816341">
    <property type="protein sequence ID" value="EKC26237.1"/>
    <property type="molecule type" value="Genomic_DNA"/>
</dbReference>
<dbReference type="InterPro" id="IPR001791">
    <property type="entry name" value="Laminin_G"/>
</dbReference>
<reference evidence="2" key="1">
    <citation type="journal article" date="2012" name="Nature">
        <title>The oyster genome reveals stress adaptation and complexity of shell formation.</title>
        <authorList>
            <person name="Zhang G."/>
            <person name="Fang X."/>
            <person name="Guo X."/>
            <person name="Li L."/>
            <person name="Luo R."/>
            <person name="Xu F."/>
            <person name="Yang P."/>
            <person name="Zhang L."/>
            <person name="Wang X."/>
            <person name="Qi H."/>
            <person name="Xiong Z."/>
            <person name="Que H."/>
            <person name="Xie Y."/>
            <person name="Holland P.W."/>
            <person name="Paps J."/>
            <person name="Zhu Y."/>
            <person name="Wu F."/>
            <person name="Chen Y."/>
            <person name="Wang J."/>
            <person name="Peng C."/>
            <person name="Meng J."/>
            <person name="Yang L."/>
            <person name="Liu J."/>
            <person name="Wen B."/>
            <person name="Zhang N."/>
            <person name="Huang Z."/>
            <person name="Zhu Q."/>
            <person name="Feng Y."/>
            <person name="Mount A."/>
            <person name="Hedgecock D."/>
            <person name="Xu Z."/>
            <person name="Liu Y."/>
            <person name="Domazet-Loso T."/>
            <person name="Du Y."/>
            <person name="Sun X."/>
            <person name="Zhang S."/>
            <person name="Liu B."/>
            <person name="Cheng P."/>
            <person name="Jiang X."/>
            <person name="Li J."/>
            <person name="Fan D."/>
            <person name="Wang W."/>
            <person name="Fu W."/>
            <person name="Wang T."/>
            <person name="Wang B."/>
            <person name="Zhang J."/>
            <person name="Peng Z."/>
            <person name="Li Y."/>
            <person name="Li N."/>
            <person name="Wang J."/>
            <person name="Chen M."/>
            <person name="He Y."/>
            <person name="Tan F."/>
            <person name="Song X."/>
            <person name="Zheng Q."/>
            <person name="Huang R."/>
            <person name="Yang H."/>
            <person name="Du X."/>
            <person name="Chen L."/>
            <person name="Yang M."/>
            <person name="Gaffney P.M."/>
            <person name="Wang S."/>
            <person name="Luo L."/>
            <person name="She Z."/>
            <person name="Ming Y."/>
            <person name="Huang W."/>
            <person name="Zhang S."/>
            <person name="Huang B."/>
            <person name="Zhang Y."/>
            <person name="Qu T."/>
            <person name="Ni P."/>
            <person name="Miao G."/>
            <person name="Wang J."/>
            <person name="Wang Q."/>
            <person name="Steinberg C.E."/>
            <person name="Wang H."/>
            <person name="Li N."/>
            <person name="Qian L."/>
            <person name="Zhang G."/>
            <person name="Li Y."/>
            <person name="Yang H."/>
            <person name="Liu X."/>
            <person name="Wang J."/>
            <person name="Yin Y."/>
            <person name="Wang J."/>
        </authorList>
    </citation>
    <scope>NUCLEOTIDE SEQUENCE [LARGE SCALE GENOMIC DNA]</scope>
    <source>
        <strain evidence="2">05x7-T-G4-1.051#20</strain>
    </source>
</reference>
<dbReference type="AlphaFoldDB" id="K1PPU3"/>
<accession>K1PPU3</accession>